<evidence type="ECO:0000256" key="4">
    <source>
        <dbReference type="SAM" id="MobiDB-lite"/>
    </source>
</evidence>
<evidence type="ECO:0000256" key="1">
    <source>
        <dbReference type="ARBA" id="ARBA00022574"/>
    </source>
</evidence>
<evidence type="ECO:0000256" key="3">
    <source>
        <dbReference type="PROSITE-ProRule" id="PRU00221"/>
    </source>
</evidence>
<dbReference type="InterPro" id="IPR036322">
    <property type="entry name" value="WD40_repeat_dom_sf"/>
</dbReference>
<keyword evidence="1 3" id="KW-0853">WD repeat</keyword>
<sequence>MADGVIVVGTYEGALLGFSAKEGKQKFGYAPHQGCVKALHCNKIGRLVSGGADHSAKLFDLKLGVELVSLQEHDDTVNCVEFWRTTTLVTGSNDGYVCIWRCHDWEMLFKFHAHKSAVVSVAVHPSGRIMASCGRDLSVRLWDLTRGTSAAHLSIETVAEALEWSPSGNHIAVLSARELSVLDAKTGDLAKFSDSSVGTFLHVPLTALLFLTDELVVLGDGKGELRILRFTPGTSSLQVVCSLPAEGNRARIKSMTRTTEDDAGVVFVVGTSSGVVEIWRFTAVDGSATDSSTFKQLLEVNTGARLTCMAAWMEDAVETKASKRMRMRHRKAAEKSAVTAATGVKPQKKTQVRKQNQKGRRRNK</sequence>
<dbReference type="Pfam" id="PF00400">
    <property type="entry name" value="WD40"/>
    <property type="match status" value="2"/>
</dbReference>
<reference evidence="5" key="1">
    <citation type="submission" date="2021-01" db="EMBL/GenBank/DDBJ databases">
        <authorList>
            <person name="Corre E."/>
            <person name="Pelletier E."/>
            <person name="Niang G."/>
            <person name="Scheremetjew M."/>
            <person name="Finn R."/>
            <person name="Kale V."/>
            <person name="Holt S."/>
            <person name="Cochrane G."/>
            <person name="Meng A."/>
            <person name="Brown T."/>
            <person name="Cohen L."/>
        </authorList>
    </citation>
    <scope>NUCLEOTIDE SEQUENCE</scope>
</reference>
<keyword evidence="2" id="KW-0677">Repeat</keyword>
<dbReference type="InterPro" id="IPR015943">
    <property type="entry name" value="WD40/YVTN_repeat-like_dom_sf"/>
</dbReference>
<accession>A0A7S1F817</accession>
<dbReference type="PROSITE" id="PS00678">
    <property type="entry name" value="WD_REPEATS_1"/>
    <property type="match status" value="1"/>
</dbReference>
<name>A0A7S1F817_NOCSC</name>
<dbReference type="SUPFAM" id="SSF50978">
    <property type="entry name" value="WD40 repeat-like"/>
    <property type="match status" value="1"/>
</dbReference>
<evidence type="ECO:0000256" key="2">
    <source>
        <dbReference type="ARBA" id="ARBA00022737"/>
    </source>
</evidence>
<feature type="repeat" description="WD" evidence="3">
    <location>
        <begin position="70"/>
        <end position="100"/>
    </location>
</feature>
<proteinExistence type="predicted"/>
<dbReference type="PROSITE" id="PS50294">
    <property type="entry name" value="WD_REPEATS_REGION"/>
    <property type="match status" value="1"/>
</dbReference>
<dbReference type="Gene3D" id="2.130.10.10">
    <property type="entry name" value="YVTN repeat-like/Quinoprotein amine dehydrogenase"/>
    <property type="match status" value="2"/>
</dbReference>
<dbReference type="EMBL" id="HBFQ01033711">
    <property type="protein sequence ID" value="CAD8849398.1"/>
    <property type="molecule type" value="Transcribed_RNA"/>
</dbReference>
<evidence type="ECO:0000313" key="5">
    <source>
        <dbReference type="EMBL" id="CAD8849398.1"/>
    </source>
</evidence>
<organism evidence="5">
    <name type="scientific">Noctiluca scintillans</name>
    <name type="common">Sea sparkle</name>
    <name type="synonym">Red tide dinoflagellate</name>
    <dbReference type="NCBI Taxonomy" id="2966"/>
    <lineage>
        <taxon>Eukaryota</taxon>
        <taxon>Sar</taxon>
        <taxon>Alveolata</taxon>
        <taxon>Dinophyceae</taxon>
        <taxon>Noctilucales</taxon>
        <taxon>Noctilucaceae</taxon>
        <taxon>Noctiluca</taxon>
    </lineage>
</organism>
<dbReference type="SMART" id="SM00320">
    <property type="entry name" value="WD40"/>
    <property type="match status" value="4"/>
</dbReference>
<protein>
    <recommendedName>
        <fullName evidence="6">Guanine nucleotide-binding protein subunit beta-like protein</fullName>
    </recommendedName>
</protein>
<feature type="region of interest" description="Disordered" evidence="4">
    <location>
        <begin position="324"/>
        <end position="364"/>
    </location>
</feature>
<dbReference type="PANTHER" id="PTHR44675">
    <property type="entry name" value="PAK1 INTERACTING PROTEIN 1"/>
    <property type="match status" value="1"/>
</dbReference>
<dbReference type="PROSITE" id="PS50082">
    <property type="entry name" value="WD_REPEATS_2"/>
    <property type="match status" value="2"/>
</dbReference>
<dbReference type="InterPro" id="IPR019775">
    <property type="entry name" value="WD40_repeat_CS"/>
</dbReference>
<dbReference type="InterPro" id="IPR051959">
    <property type="entry name" value="PAK1-Kinase_Regulator"/>
</dbReference>
<dbReference type="PANTHER" id="PTHR44675:SF1">
    <property type="entry name" value="P21-ACTIVATED PROTEIN KINASE-INTERACTING PROTEIN 1"/>
    <property type="match status" value="1"/>
</dbReference>
<feature type="compositionally biased region" description="Basic residues" evidence="4">
    <location>
        <begin position="346"/>
        <end position="364"/>
    </location>
</feature>
<dbReference type="InterPro" id="IPR001680">
    <property type="entry name" value="WD40_rpt"/>
</dbReference>
<evidence type="ECO:0008006" key="6">
    <source>
        <dbReference type="Google" id="ProtNLM"/>
    </source>
</evidence>
<feature type="repeat" description="WD" evidence="3">
    <location>
        <begin position="111"/>
        <end position="152"/>
    </location>
</feature>
<gene>
    <name evidence="5" type="ORF">NSCI0253_LOCUS23748</name>
</gene>
<dbReference type="AlphaFoldDB" id="A0A7S1F817"/>